<keyword evidence="3" id="KW-0234">DNA repair</keyword>
<keyword evidence="2" id="KW-0547">Nucleotide-binding</keyword>
<gene>
    <name evidence="5" type="ORF">ACE11A_13510</name>
</gene>
<dbReference type="Proteomes" id="UP001577267">
    <property type="component" value="Unassembled WGS sequence"/>
</dbReference>
<protein>
    <submittedName>
        <fullName evidence="5">PD-(D/E)XK nuclease family protein</fullName>
    </submittedName>
</protein>
<keyword evidence="2" id="KW-0347">Helicase</keyword>
<evidence type="ECO:0000259" key="4">
    <source>
        <dbReference type="Pfam" id="PF12705"/>
    </source>
</evidence>
<dbReference type="RefSeq" id="WP_375063272.1">
    <property type="nucleotide sequence ID" value="NZ_JBHGBT010000010.1"/>
</dbReference>
<comment type="caution">
    <text evidence="5">The sequence shown here is derived from an EMBL/GenBank/DDBJ whole genome shotgun (WGS) entry which is preliminary data.</text>
</comment>
<evidence type="ECO:0000256" key="1">
    <source>
        <dbReference type="ARBA" id="ARBA00022763"/>
    </source>
</evidence>
<organism evidence="5 6">
    <name type="scientific">Streptomyces carpaticus</name>
    <dbReference type="NCBI Taxonomy" id="285558"/>
    <lineage>
        <taxon>Bacteria</taxon>
        <taxon>Bacillati</taxon>
        <taxon>Actinomycetota</taxon>
        <taxon>Actinomycetes</taxon>
        <taxon>Kitasatosporales</taxon>
        <taxon>Streptomycetaceae</taxon>
        <taxon>Streptomyces</taxon>
    </lineage>
</organism>
<proteinExistence type="predicted"/>
<sequence>MPSRQPPPGTRGDLTLIRTGLPLTREDSRDCPVALSVKARPWLGPAVPSEGARPALESFTLKPLMAALDRIEHEGQPVQDVLELLRSTRGTFGVGRTPAHPGLIEWTAHALARYLSALEATAEARRSAGEPASLPVRGEWVVRNVLRAPDSRGATRYERTAWGRRYASPDGAVRELRLLSFGSAKENRPPAEVAAAAFTIAVGELSTAGFDRENWRTLPYSPLPPHRLRAHESGRPHRVRVYATGCTDGSSVLLTESTVAEAEATYARLTAPVLRRVIDGTERTPGSGCVDCAALTACAALPRAPGLLGVPAPRTPRRRRSVSASDLRAFGDCPAKYHLTRQLNLPSGRPENEAIRRGRAVDAVLNERHALRPPNGCRTLPAPEPEGAWAELADTTAATAAAMLEQHAVLCPLDGLPAHEEVGVQRQLTAYDPALDVVVIATPDLLYTEDGGWVWRETKTAFSARYEHRSPLRGYPQLALAVLLMAAGVPGGDPRRGRIELEILYEDDCAFHEIDPGLPEVVEEARDVIAGYARPWSQESAYRATPGRACSGCEALPWCGPGREHLATAEATTRHEAHTR</sequence>
<dbReference type="InterPro" id="IPR038726">
    <property type="entry name" value="PDDEXK_AddAB-type"/>
</dbReference>
<evidence type="ECO:0000256" key="2">
    <source>
        <dbReference type="ARBA" id="ARBA00022806"/>
    </source>
</evidence>
<reference evidence="5 6" key="1">
    <citation type="submission" date="2024-09" db="EMBL/GenBank/DDBJ databases">
        <title>Draft genome sequence of multifaceted antimicrobials producing Streptomyces sp. strain FH1.</title>
        <authorList>
            <person name="Hassan F."/>
            <person name="Ali H."/>
            <person name="Hassan N."/>
            <person name="Nawaz A."/>
        </authorList>
    </citation>
    <scope>NUCLEOTIDE SEQUENCE [LARGE SCALE GENOMIC DNA]</scope>
    <source>
        <strain evidence="5 6">FH1</strain>
    </source>
</reference>
<accession>A0ABV4ZNM8</accession>
<keyword evidence="6" id="KW-1185">Reference proteome</keyword>
<feature type="domain" description="PD-(D/E)XK endonuclease-like" evidence="4">
    <location>
        <begin position="322"/>
        <end position="559"/>
    </location>
</feature>
<dbReference type="EMBL" id="JBHGBT010000010">
    <property type="protein sequence ID" value="MFB4195370.1"/>
    <property type="molecule type" value="Genomic_DNA"/>
</dbReference>
<name>A0ABV4ZNM8_9ACTN</name>
<keyword evidence="2" id="KW-0378">Hydrolase</keyword>
<evidence type="ECO:0000313" key="6">
    <source>
        <dbReference type="Proteomes" id="UP001577267"/>
    </source>
</evidence>
<evidence type="ECO:0000313" key="5">
    <source>
        <dbReference type="EMBL" id="MFB4195370.1"/>
    </source>
</evidence>
<keyword evidence="2" id="KW-0067">ATP-binding</keyword>
<keyword evidence="1" id="KW-0227">DNA damage</keyword>
<evidence type="ECO:0000256" key="3">
    <source>
        <dbReference type="ARBA" id="ARBA00023204"/>
    </source>
</evidence>
<dbReference type="Pfam" id="PF12705">
    <property type="entry name" value="PDDEXK_1"/>
    <property type="match status" value="1"/>
</dbReference>